<protein>
    <submittedName>
        <fullName evidence="2">Uncharacterized protein</fullName>
    </submittedName>
</protein>
<name>A0A7S3TUX6_9SPIT</name>
<sequence length="152" mass="18137">MSMMFNWAYESYSMYAWLDGGKNYSDDLYDVTYLSLNWAYIGYETFNSCRDERNNGYGHDDHGDDHDEEMDYEEEDVNEDDLNDFAAESEDGHSTIHYDKIAFNWYKVFEDLYEMDDYRKKEYYFSYGTNLTDAVAKAVIGFNYACDYCLFD</sequence>
<gene>
    <name evidence="2" type="ORF">SACU0126_LOCUS30698</name>
</gene>
<feature type="compositionally biased region" description="Acidic residues" evidence="1">
    <location>
        <begin position="66"/>
        <end position="78"/>
    </location>
</feature>
<evidence type="ECO:0000313" key="2">
    <source>
        <dbReference type="EMBL" id="CAE0594969.1"/>
    </source>
</evidence>
<dbReference type="EMBL" id="HBIQ01096355">
    <property type="protein sequence ID" value="CAE0594969.1"/>
    <property type="molecule type" value="Transcribed_RNA"/>
</dbReference>
<organism evidence="2">
    <name type="scientific">Strombidinopsis acuminata</name>
    <dbReference type="NCBI Taxonomy" id="141414"/>
    <lineage>
        <taxon>Eukaryota</taxon>
        <taxon>Sar</taxon>
        <taxon>Alveolata</taxon>
        <taxon>Ciliophora</taxon>
        <taxon>Intramacronucleata</taxon>
        <taxon>Spirotrichea</taxon>
        <taxon>Choreotrichia</taxon>
        <taxon>Choreotrichida</taxon>
        <taxon>Strombidinopsidae</taxon>
        <taxon>Strombidinopsis</taxon>
    </lineage>
</organism>
<evidence type="ECO:0000256" key="1">
    <source>
        <dbReference type="SAM" id="MobiDB-lite"/>
    </source>
</evidence>
<feature type="region of interest" description="Disordered" evidence="1">
    <location>
        <begin position="57"/>
        <end position="78"/>
    </location>
</feature>
<dbReference type="AlphaFoldDB" id="A0A7S3TUX6"/>
<reference evidence="2" key="1">
    <citation type="submission" date="2021-01" db="EMBL/GenBank/DDBJ databases">
        <authorList>
            <person name="Corre E."/>
            <person name="Pelletier E."/>
            <person name="Niang G."/>
            <person name="Scheremetjew M."/>
            <person name="Finn R."/>
            <person name="Kale V."/>
            <person name="Holt S."/>
            <person name="Cochrane G."/>
            <person name="Meng A."/>
            <person name="Brown T."/>
            <person name="Cohen L."/>
        </authorList>
    </citation>
    <scope>NUCLEOTIDE SEQUENCE</scope>
    <source>
        <strain evidence="2">SPMC142</strain>
    </source>
</reference>
<proteinExistence type="predicted"/>
<accession>A0A7S3TUX6</accession>